<keyword evidence="2" id="KW-0479">Metal-binding</keyword>
<dbReference type="AlphaFoldDB" id="A0A480B4J1"/>
<accession>A0A480B4J1</accession>
<dbReference type="InterPro" id="IPR006657">
    <property type="entry name" value="MoPterin_dinucl-bd_dom"/>
</dbReference>
<evidence type="ECO:0000256" key="4">
    <source>
        <dbReference type="ARBA" id="ARBA00023014"/>
    </source>
</evidence>
<dbReference type="GO" id="GO:0016491">
    <property type="term" value="F:oxidoreductase activity"/>
    <property type="evidence" value="ECO:0007669"/>
    <property type="project" value="InterPro"/>
</dbReference>
<dbReference type="Gene3D" id="2.20.25.90">
    <property type="entry name" value="ADC-like domains"/>
    <property type="match status" value="1"/>
</dbReference>
<evidence type="ECO:0000259" key="5">
    <source>
        <dbReference type="PROSITE" id="PS51669"/>
    </source>
</evidence>
<comment type="similarity">
    <text evidence="1">Belongs to the prokaryotic molybdopterin-containing oxidoreductase family.</text>
</comment>
<evidence type="ECO:0000256" key="1">
    <source>
        <dbReference type="ARBA" id="ARBA00010312"/>
    </source>
</evidence>
<dbReference type="SUPFAM" id="SSF50692">
    <property type="entry name" value="ADC-like"/>
    <property type="match status" value="1"/>
</dbReference>
<dbReference type="EMBL" id="BJCL01000023">
    <property type="protein sequence ID" value="GCL66008.1"/>
    <property type="molecule type" value="Genomic_DNA"/>
</dbReference>
<dbReference type="InterPro" id="IPR006656">
    <property type="entry name" value="Mopterin_OxRdtase"/>
</dbReference>
<dbReference type="SUPFAM" id="SSF53706">
    <property type="entry name" value="Formate dehydrogenase/DMSO reductase, domains 1-3"/>
    <property type="match status" value="1"/>
</dbReference>
<dbReference type="GO" id="GO:0043546">
    <property type="term" value="F:molybdopterin cofactor binding"/>
    <property type="evidence" value="ECO:0007669"/>
    <property type="project" value="InterPro"/>
</dbReference>
<keyword evidence="7" id="KW-1185">Reference proteome</keyword>
<dbReference type="Gene3D" id="3.40.228.10">
    <property type="entry name" value="Dimethylsulfoxide Reductase, domain 2"/>
    <property type="match status" value="1"/>
</dbReference>
<keyword evidence="3" id="KW-0408">Iron</keyword>
<dbReference type="PANTHER" id="PTHR43742:SF2">
    <property type="entry name" value="ASSIMILATORY NITRATE REDUCTASE CATALYTIC SUBUNIT"/>
    <property type="match status" value="1"/>
</dbReference>
<dbReference type="Pfam" id="PF01568">
    <property type="entry name" value="Molydop_binding"/>
    <property type="match status" value="1"/>
</dbReference>
<gene>
    <name evidence="6" type="ORF">AQPW35_50890</name>
</gene>
<dbReference type="GO" id="GO:0046872">
    <property type="term" value="F:metal ion binding"/>
    <property type="evidence" value="ECO:0007669"/>
    <property type="project" value="UniProtKB-KW"/>
</dbReference>
<evidence type="ECO:0000313" key="7">
    <source>
        <dbReference type="Proteomes" id="UP000301751"/>
    </source>
</evidence>
<protein>
    <submittedName>
        <fullName evidence="6">Putative molybdopterin oxidoreductase</fullName>
    </submittedName>
</protein>
<dbReference type="OrthoDB" id="9815647at2"/>
<dbReference type="InterPro" id="IPR050612">
    <property type="entry name" value="Prok_Mopterin_Oxidored"/>
</dbReference>
<reference evidence="7" key="1">
    <citation type="submission" date="2019-03" db="EMBL/GenBank/DDBJ databases">
        <title>Aquabacterium pictum sp.nov., the first bacteriochlorophyll a-containing freshwater bacterium in the genus Aquabacterium of the class Betaproteobacteria.</title>
        <authorList>
            <person name="Hirose S."/>
            <person name="Tank M."/>
            <person name="Hara E."/>
            <person name="Tamaki H."/>
            <person name="Takaichi S."/>
            <person name="Haruta S."/>
            <person name="Hanada S."/>
        </authorList>
    </citation>
    <scope>NUCLEOTIDE SEQUENCE [LARGE SCALE GENOMIC DNA]</scope>
    <source>
        <strain evidence="7">W35</strain>
    </source>
</reference>
<dbReference type="Pfam" id="PF04879">
    <property type="entry name" value="Molybdop_Fe4S4"/>
    <property type="match status" value="1"/>
</dbReference>
<proteinExistence type="inferred from homology"/>
<dbReference type="PANTHER" id="PTHR43742">
    <property type="entry name" value="TRIMETHYLAMINE-N-OXIDE REDUCTASE"/>
    <property type="match status" value="1"/>
</dbReference>
<dbReference type="SMART" id="SM00926">
    <property type="entry name" value="Molybdop_Fe4S4"/>
    <property type="match status" value="1"/>
</dbReference>
<evidence type="ECO:0000256" key="2">
    <source>
        <dbReference type="ARBA" id="ARBA00022723"/>
    </source>
</evidence>
<dbReference type="Proteomes" id="UP000301751">
    <property type="component" value="Unassembled WGS sequence"/>
</dbReference>
<dbReference type="Gene3D" id="3.40.50.740">
    <property type="match status" value="1"/>
</dbReference>
<feature type="domain" description="4Fe-4S Mo/W bis-MGD-type" evidence="5">
    <location>
        <begin position="2"/>
        <end position="58"/>
    </location>
</feature>
<keyword evidence="4" id="KW-0411">Iron-sulfur</keyword>
<organism evidence="6 7">
    <name type="scientific">Pseudaquabacterium pictum</name>
    <dbReference type="NCBI Taxonomy" id="2315236"/>
    <lineage>
        <taxon>Bacteria</taxon>
        <taxon>Pseudomonadati</taxon>
        <taxon>Pseudomonadota</taxon>
        <taxon>Betaproteobacteria</taxon>
        <taxon>Burkholderiales</taxon>
        <taxon>Sphaerotilaceae</taxon>
        <taxon>Pseudaquabacterium</taxon>
    </lineage>
</organism>
<dbReference type="PROSITE" id="PS51669">
    <property type="entry name" value="4FE4S_MOW_BIS_MGD"/>
    <property type="match status" value="1"/>
</dbReference>
<name>A0A480B4J1_9BURK</name>
<dbReference type="GO" id="GO:0051536">
    <property type="term" value="F:iron-sulfur cluster binding"/>
    <property type="evidence" value="ECO:0007669"/>
    <property type="project" value="UniProtKB-KW"/>
</dbReference>
<dbReference type="Gene3D" id="2.40.40.20">
    <property type="match status" value="1"/>
</dbReference>
<dbReference type="RefSeq" id="WP_137735709.1">
    <property type="nucleotide sequence ID" value="NZ_BJCL01000023.1"/>
</dbReference>
<sequence>MAAQVRTFCRVCEPACGLVATVDNGRLLGLAADRTHPVSQGFVCNKGLYGADLHNDPDRLKVPLKRVAPGRFEPVSWDDALADIAQRLRATLDAHGPGAVASYTGNPAAFNSLFGPAFGGFLAQLGVRTTFSSGTQDCANKFAGAEAVFGTRTLHPVPDIDQASMIVLFGENPVVSHMSFVSMPHPMQRLKAAQARGARIVYVNPRRIESAATAGEVLLIKPDTDVYLLAAMLQAIDSGPGFDSAALQRHGRHVDELRAFIAPWTPERVAPVTGIPAAEIRALALAFAAAPAACAHMSTGVNMGRQGTLAYWLLQMLAFVTGNLGRAGGNYYAQGFYTRSTAAGAHGPRAMVDGPFGRMRQPGGVGISLPGTLLADHVLRPEAPIRAMFVNSGNPVLSIAGEARLREAFASLDLLVCVDLYRNATAEYAHYILPAAGAYERDDINITGLGLQDQPSVQYTPAVVPPAYERRPEWWIYGRLARQMGLDSPLDAIDQQGEAAVLWARTDAMLRSRGHTMAALREAGVLVFPRTPPETFFDQHLCTDDHRVDCCPDSFAEAIARMHTLFDDLAAEPPGQLKLITKRDAYMFNSWYANLPKLKAQGRDHNPLFMHPADAAARQIADGDQVRVANRHGRLQVAVKLSDQLMPGVVAMAHGWGQGASPGMAVAQQAAGANCNVLLPSGPGAFEPISNQAHMTGIPVEVQRA</sequence>
<evidence type="ECO:0000313" key="6">
    <source>
        <dbReference type="EMBL" id="GCL66008.1"/>
    </source>
</evidence>
<dbReference type="InterPro" id="IPR009010">
    <property type="entry name" value="Asp_de-COase-like_dom_sf"/>
</dbReference>
<evidence type="ECO:0000256" key="3">
    <source>
        <dbReference type="ARBA" id="ARBA00023004"/>
    </source>
</evidence>
<comment type="caution">
    <text evidence="6">The sequence shown here is derived from an EMBL/GenBank/DDBJ whole genome shotgun (WGS) entry which is preliminary data.</text>
</comment>
<dbReference type="Pfam" id="PF00384">
    <property type="entry name" value="Molybdopterin"/>
    <property type="match status" value="1"/>
</dbReference>
<dbReference type="InterPro" id="IPR006963">
    <property type="entry name" value="Mopterin_OxRdtase_4Fe-4S_dom"/>
</dbReference>